<dbReference type="AlphaFoldDB" id="A0A6J7TL28"/>
<accession>A0A6J7TL28</accession>
<organism evidence="2">
    <name type="scientific">freshwater metagenome</name>
    <dbReference type="NCBI Taxonomy" id="449393"/>
    <lineage>
        <taxon>unclassified sequences</taxon>
        <taxon>metagenomes</taxon>
        <taxon>ecological metagenomes</taxon>
    </lineage>
</organism>
<proteinExistence type="predicted"/>
<evidence type="ECO:0000313" key="2">
    <source>
        <dbReference type="EMBL" id="CAB5054131.1"/>
    </source>
</evidence>
<evidence type="ECO:0000256" key="1">
    <source>
        <dbReference type="SAM" id="MobiDB-lite"/>
    </source>
</evidence>
<gene>
    <name evidence="2" type="ORF">UFOPK4303_01195</name>
</gene>
<feature type="region of interest" description="Disordered" evidence="1">
    <location>
        <begin position="1"/>
        <end position="20"/>
    </location>
</feature>
<reference evidence="2" key="1">
    <citation type="submission" date="2020-05" db="EMBL/GenBank/DDBJ databases">
        <authorList>
            <person name="Chiriac C."/>
            <person name="Salcher M."/>
            <person name="Ghai R."/>
            <person name="Kavagutti S V."/>
        </authorList>
    </citation>
    <scope>NUCLEOTIDE SEQUENCE</scope>
</reference>
<protein>
    <submittedName>
        <fullName evidence="2">Unannotated protein</fullName>
    </submittedName>
</protein>
<dbReference type="EMBL" id="CAFBQI010000134">
    <property type="protein sequence ID" value="CAB5054131.1"/>
    <property type="molecule type" value="Genomic_DNA"/>
</dbReference>
<sequence length="103" mass="10667">MVESNGAPHFESKDASSDAPTEYIRSSFITGAMIWKPTGSPSSSATPEGNDIPPIPAIFTGIVAMSLRYIARGSSAFSPILKAVVGHVGETNTSAISNALLKS</sequence>
<name>A0A6J7TL28_9ZZZZ</name>